<evidence type="ECO:0000256" key="4">
    <source>
        <dbReference type="ARBA" id="ARBA00022692"/>
    </source>
</evidence>
<reference evidence="17" key="1">
    <citation type="submission" date="2025-08" db="UniProtKB">
        <authorList>
            <consortium name="RefSeq"/>
        </authorList>
    </citation>
    <scope>IDENTIFICATION</scope>
</reference>
<dbReference type="SMART" id="SM00044">
    <property type="entry name" value="CYCc"/>
    <property type="match status" value="1"/>
</dbReference>
<keyword evidence="8" id="KW-0325">Glycoprotein</keyword>
<comment type="catalytic activity">
    <reaction evidence="1 12">
        <text>GTP = 3',5'-cyclic GMP + diphosphate</text>
        <dbReference type="Rhea" id="RHEA:13665"/>
        <dbReference type="ChEBI" id="CHEBI:33019"/>
        <dbReference type="ChEBI" id="CHEBI:37565"/>
        <dbReference type="ChEBI" id="CHEBI:57746"/>
        <dbReference type="EC" id="4.6.1.2"/>
    </reaction>
</comment>
<dbReference type="InterPro" id="IPR001245">
    <property type="entry name" value="Ser-Thr/Tyr_kinase_cat_dom"/>
</dbReference>
<name>A0ABM1EJZ6_PRICU</name>
<protein>
    <recommendedName>
        <fullName evidence="3 12">Guanylate cyclase</fullName>
        <ecNumber evidence="3 12">4.6.1.2</ecNumber>
    </recommendedName>
</protein>
<evidence type="ECO:0000256" key="7">
    <source>
        <dbReference type="ARBA" id="ARBA00023136"/>
    </source>
</evidence>
<dbReference type="PROSITE" id="PS50011">
    <property type="entry name" value="PROTEIN_KINASE_DOM"/>
    <property type="match status" value="1"/>
</dbReference>
<dbReference type="InterPro" id="IPR024370">
    <property type="entry name" value="PBP_domain"/>
</dbReference>
<dbReference type="InterPro" id="IPR001054">
    <property type="entry name" value="A/G_cyclase"/>
</dbReference>
<dbReference type="RefSeq" id="XP_014672517.1">
    <property type="nucleotide sequence ID" value="XM_014817031.1"/>
</dbReference>
<feature type="transmembrane region" description="Helical" evidence="13">
    <location>
        <begin position="462"/>
        <end position="487"/>
    </location>
</feature>
<dbReference type="SUPFAM" id="SSF56112">
    <property type="entry name" value="Protein kinase-like (PK-like)"/>
    <property type="match status" value="1"/>
</dbReference>
<feature type="transmembrane region" description="Helical" evidence="13">
    <location>
        <begin position="302"/>
        <end position="325"/>
    </location>
</feature>
<dbReference type="Pfam" id="PF07714">
    <property type="entry name" value="PK_Tyr_Ser-Thr"/>
    <property type="match status" value="1"/>
</dbReference>
<evidence type="ECO:0000256" key="3">
    <source>
        <dbReference type="ARBA" id="ARBA00012202"/>
    </source>
</evidence>
<evidence type="ECO:0000256" key="5">
    <source>
        <dbReference type="ARBA" id="ARBA00022741"/>
    </source>
</evidence>
<comment type="similarity">
    <text evidence="11">Belongs to the adenylyl cyclase class-4/guanylyl cyclase family.</text>
</comment>
<dbReference type="InterPro" id="IPR018297">
    <property type="entry name" value="A/G_cyclase_CS"/>
</dbReference>
<dbReference type="EC" id="4.6.1.2" evidence="3 12"/>
<evidence type="ECO:0000256" key="10">
    <source>
        <dbReference type="ARBA" id="ARBA00023293"/>
    </source>
</evidence>
<dbReference type="InterPro" id="IPR011009">
    <property type="entry name" value="Kinase-like_dom_sf"/>
</dbReference>
<organism evidence="16 17">
    <name type="scientific">Priapulus caudatus</name>
    <name type="common">Priapulid worm</name>
    <dbReference type="NCBI Taxonomy" id="37621"/>
    <lineage>
        <taxon>Eukaryota</taxon>
        <taxon>Metazoa</taxon>
        <taxon>Ecdysozoa</taxon>
        <taxon>Scalidophora</taxon>
        <taxon>Priapulida</taxon>
        <taxon>Priapulimorpha</taxon>
        <taxon>Priapulimorphida</taxon>
        <taxon>Priapulidae</taxon>
        <taxon>Priapulus</taxon>
    </lineage>
</organism>
<keyword evidence="10 12" id="KW-0141">cGMP biosynthesis</keyword>
<keyword evidence="9 11" id="KW-0456">Lyase</keyword>
<dbReference type="InterPro" id="IPR050401">
    <property type="entry name" value="Cyclic_nucleotide_synthase"/>
</dbReference>
<evidence type="ECO:0000256" key="2">
    <source>
        <dbReference type="ARBA" id="ARBA00004167"/>
    </source>
</evidence>
<comment type="subcellular location">
    <subcellularLocation>
        <location evidence="2">Membrane</location>
        <topology evidence="2">Single-pass membrane protein</topology>
    </subcellularLocation>
</comment>
<evidence type="ECO:0000256" key="9">
    <source>
        <dbReference type="ARBA" id="ARBA00023239"/>
    </source>
</evidence>
<dbReference type="PANTHER" id="PTHR11920">
    <property type="entry name" value="GUANYLYL CYCLASE"/>
    <property type="match status" value="1"/>
</dbReference>
<dbReference type="PROSITE" id="PS00452">
    <property type="entry name" value="GUANYLATE_CYCLASE_1"/>
    <property type="match status" value="1"/>
</dbReference>
<keyword evidence="4 13" id="KW-0812">Transmembrane</keyword>
<keyword evidence="6 13" id="KW-1133">Transmembrane helix</keyword>
<feature type="domain" description="Protein kinase" evidence="14">
    <location>
        <begin position="352"/>
        <end position="650"/>
    </location>
</feature>
<keyword evidence="7 13" id="KW-0472">Membrane</keyword>
<dbReference type="Gene3D" id="3.40.190.10">
    <property type="entry name" value="Periplasmic binding protein-like II"/>
    <property type="match status" value="1"/>
</dbReference>
<evidence type="ECO:0000313" key="17">
    <source>
        <dbReference type="RefSeq" id="XP_014672517.1"/>
    </source>
</evidence>
<dbReference type="PROSITE" id="PS50125">
    <property type="entry name" value="GUANYLATE_CYCLASE_2"/>
    <property type="match status" value="1"/>
</dbReference>
<dbReference type="InterPro" id="IPR029787">
    <property type="entry name" value="Nucleotide_cyclase"/>
</dbReference>
<accession>A0ABM1EJZ6</accession>
<evidence type="ECO:0000259" key="15">
    <source>
        <dbReference type="PROSITE" id="PS50125"/>
    </source>
</evidence>
<dbReference type="SUPFAM" id="SSF53850">
    <property type="entry name" value="Periplasmic binding protein-like II"/>
    <property type="match status" value="1"/>
</dbReference>
<evidence type="ECO:0000256" key="6">
    <source>
        <dbReference type="ARBA" id="ARBA00022989"/>
    </source>
</evidence>
<dbReference type="Proteomes" id="UP000695022">
    <property type="component" value="Unplaced"/>
</dbReference>
<evidence type="ECO:0000256" key="12">
    <source>
        <dbReference type="RuleBase" id="RU003431"/>
    </source>
</evidence>
<dbReference type="Gene3D" id="3.30.70.1230">
    <property type="entry name" value="Nucleotide cyclase"/>
    <property type="match status" value="1"/>
</dbReference>
<dbReference type="Pfam" id="PF00211">
    <property type="entry name" value="Guanylate_cyc"/>
    <property type="match status" value="1"/>
</dbReference>
<gene>
    <name evidence="17" type="primary">LOC106812991</name>
</gene>
<keyword evidence="5" id="KW-0547">Nucleotide-binding</keyword>
<dbReference type="Gene3D" id="1.10.510.10">
    <property type="entry name" value="Transferase(Phosphotransferase) domain 1"/>
    <property type="match status" value="1"/>
</dbReference>
<evidence type="ECO:0000256" key="13">
    <source>
        <dbReference type="SAM" id="Phobius"/>
    </source>
</evidence>
<keyword evidence="16" id="KW-1185">Reference proteome</keyword>
<dbReference type="GeneID" id="106812991"/>
<dbReference type="Pfam" id="PF12849">
    <property type="entry name" value="PBP_like_2"/>
    <property type="match status" value="1"/>
</dbReference>
<evidence type="ECO:0000256" key="11">
    <source>
        <dbReference type="RuleBase" id="RU000405"/>
    </source>
</evidence>
<evidence type="ECO:0000313" key="16">
    <source>
        <dbReference type="Proteomes" id="UP000695022"/>
    </source>
</evidence>
<evidence type="ECO:0000256" key="1">
    <source>
        <dbReference type="ARBA" id="ARBA00001436"/>
    </source>
</evidence>
<evidence type="ECO:0000256" key="8">
    <source>
        <dbReference type="ARBA" id="ARBA00023180"/>
    </source>
</evidence>
<dbReference type="CDD" id="cd07302">
    <property type="entry name" value="CHD"/>
    <property type="match status" value="1"/>
</dbReference>
<feature type="domain" description="Guanylate cyclase" evidence="15">
    <location>
        <begin position="717"/>
        <end position="844"/>
    </location>
</feature>
<dbReference type="SUPFAM" id="SSF55073">
    <property type="entry name" value="Nucleotide cyclase"/>
    <property type="match status" value="1"/>
</dbReference>
<dbReference type="PANTHER" id="PTHR11920:SF501">
    <property type="entry name" value="GUANYLATE CYCLASE 32E"/>
    <property type="match status" value="1"/>
</dbReference>
<evidence type="ECO:0000259" key="14">
    <source>
        <dbReference type="PROSITE" id="PS50011"/>
    </source>
</evidence>
<dbReference type="InterPro" id="IPR000719">
    <property type="entry name" value="Prot_kinase_dom"/>
</dbReference>
<proteinExistence type="inferred from homology"/>
<sequence>MCVIDNLVSLPLPLEDIDKGVAVVFNLGREWNTNLNLSREVLVGIFNGTYLRWNNPSIQSINPTVIMPEKDILVVVRADDSGTTGIFTHALSAFSPHWNTTFGKFSEGQNKDDVSRWNDSVISYYGTKSLGVTGIVMSIVGTITYVSLADALEASQGAQLPMAAIASRQFNFVFPTLESVQLAAEYYSDSFDKHFTTDLVDPGTADAYPISGYTYFIIRMDTDTKCDACKELIRYIDWFMNDESARTLASDLGLTPLGERVRSAVHDHVLSRVSCGGAVMWELVQADRHWEVVQQQKWRVPVFVLVPLIAATVIAMAVYLGHVYVRTNRALMRSEWRIPPEDIQPINTFVSLISQRVLGDGTPVSSSGSLRQPERATPFVVALYRDERVFLRPTSVKLAASLSKEARRTLIWFKDGVTHVNVMRFYGATVQADEYRLVSECCAKGALADVLRSQRYNLDAPFLFSLAADVAAGMAYLHGIGIVHGMLRPQVCFIDIRWNVKVADWEYARWNAALRRGARRRDAVYPQQNDDEARSQLTSERHLLYHSPERLVAAQRGSLHALAKPDDVYSYGILAYEIFMRGDAYDDVGSTMSLQDIVAAVGARYLRPAYAKHIPRNVFYVVESCWHDQASTRPTFSHIGKRLKACNPTKKSLLDNMMLALEEYTLQLEEKVAERTAELAQVTSNMEKLLGSMLPPEIAAKLSSGRQVEPEYFEDVSVFFSDIVGFTSLSAASSPLQVVNLLNHVYTHFDSIIENHDVYKVETIGDAYMVISGLPRRTRHHAAHIANMALEFVARRVCVPHVPEQDVVLRCGVASGSVMAGVVGLKMPRYCLFGDTVNTASRMESTSLPSRIQITAATHAHLTLRGGYVTSPRGEVEIKGKGTMKTYWLEGKLSDGGVRELSLESIAEKSI</sequence>